<dbReference type="Proteomes" id="UP001566132">
    <property type="component" value="Unassembled WGS sequence"/>
</dbReference>
<dbReference type="AlphaFoldDB" id="A0ABD1EMU2"/>
<evidence type="ECO:0000313" key="3">
    <source>
        <dbReference type="Proteomes" id="UP001566132"/>
    </source>
</evidence>
<proteinExistence type="predicted"/>
<comment type="caution">
    <text evidence="2">The sequence shown here is derived from an EMBL/GenBank/DDBJ whole genome shotgun (WGS) entry which is preliminary data.</text>
</comment>
<sequence>MNDEILQHHFDEVFNALQDRENFEIFTKLKYVQSPKVKQIFFKIVSPSQVNSITSFQDNNVRRVSQTLRSNRPATVSTTARAKAIFRPANQKSFSGPLHKLVNSSSPSPRSYCRDSMSSRPLSPRPITPGSIASNSRQTSENYNNLLDECPYCGRYFLGDYLRIHEEKCEQENFHC</sequence>
<gene>
    <name evidence="2" type="ORF">ABEB36_008705</name>
</gene>
<organism evidence="2 3">
    <name type="scientific">Hypothenemus hampei</name>
    <name type="common">Coffee berry borer</name>
    <dbReference type="NCBI Taxonomy" id="57062"/>
    <lineage>
        <taxon>Eukaryota</taxon>
        <taxon>Metazoa</taxon>
        <taxon>Ecdysozoa</taxon>
        <taxon>Arthropoda</taxon>
        <taxon>Hexapoda</taxon>
        <taxon>Insecta</taxon>
        <taxon>Pterygota</taxon>
        <taxon>Neoptera</taxon>
        <taxon>Endopterygota</taxon>
        <taxon>Coleoptera</taxon>
        <taxon>Polyphaga</taxon>
        <taxon>Cucujiformia</taxon>
        <taxon>Curculionidae</taxon>
        <taxon>Scolytinae</taxon>
        <taxon>Hypothenemus</taxon>
    </lineage>
</organism>
<accession>A0ABD1EMU2</accession>
<evidence type="ECO:0000256" key="1">
    <source>
        <dbReference type="SAM" id="MobiDB-lite"/>
    </source>
</evidence>
<protein>
    <submittedName>
        <fullName evidence="2">Uncharacterized protein</fullName>
    </submittedName>
</protein>
<dbReference type="Gene3D" id="3.30.160.60">
    <property type="entry name" value="Classic Zinc Finger"/>
    <property type="match status" value="1"/>
</dbReference>
<keyword evidence="3" id="KW-1185">Reference proteome</keyword>
<feature type="region of interest" description="Disordered" evidence="1">
    <location>
        <begin position="96"/>
        <end position="138"/>
    </location>
</feature>
<dbReference type="EMBL" id="JBDJPC010000006">
    <property type="protein sequence ID" value="KAL1497810.1"/>
    <property type="molecule type" value="Genomic_DNA"/>
</dbReference>
<evidence type="ECO:0000313" key="2">
    <source>
        <dbReference type="EMBL" id="KAL1497810.1"/>
    </source>
</evidence>
<name>A0ABD1EMU2_HYPHA</name>
<reference evidence="2 3" key="1">
    <citation type="submission" date="2024-05" db="EMBL/GenBank/DDBJ databases">
        <title>Genetic variation in Jamaican populations of the coffee berry borer (Hypothenemus hampei).</title>
        <authorList>
            <person name="Errbii M."/>
            <person name="Myrie A."/>
        </authorList>
    </citation>
    <scope>NUCLEOTIDE SEQUENCE [LARGE SCALE GENOMIC DNA]</scope>
    <source>
        <strain evidence="2">JA-Hopewell-2020-01-JO</strain>
        <tissue evidence="2">Whole body</tissue>
    </source>
</reference>